<dbReference type="SMART" id="SM00066">
    <property type="entry name" value="GAL4"/>
    <property type="match status" value="1"/>
</dbReference>
<dbReference type="Proteomes" id="UP001341245">
    <property type="component" value="Unassembled WGS sequence"/>
</dbReference>
<proteinExistence type="predicted"/>
<comment type="caution">
    <text evidence="5">The sequence shown here is derived from an EMBL/GenBank/DDBJ whole genome shotgun (WGS) entry which is preliminary data.</text>
</comment>
<comment type="subcellular location">
    <subcellularLocation>
        <location evidence="1">Nucleus</location>
    </subcellularLocation>
</comment>
<evidence type="ECO:0000256" key="1">
    <source>
        <dbReference type="ARBA" id="ARBA00004123"/>
    </source>
</evidence>
<protein>
    <recommendedName>
        <fullName evidence="4">Zn(2)-C6 fungal-type domain-containing protein</fullName>
    </recommendedName>
</protein>
<dbReference type="InterPro" id="IPR021858">
    <property type="entry name" value="Fun_TF"/>
</dbReference>
<evidence type="ECO:0000256" key="3">
    <source>
        <dbReference type="SAM" id="MobiDB-lite"/>
    </source>
</evidence>
<name>A0ABR0T8Y1_AURPU</name>
<dbReference type="PANTHER" id="PTHR37534:SF17">
    <property type="entry name" value="ZN(2)-C6 FUNGAL-TYPE DOMAIN-CONTAINING PROTEIN"/>
    <property type="match status" value="1"/>
</dbReference>
<feature type="domain" description="Zn(2)-C6 fungal-type" evidence="4">
    <location>
        <begin position="5"/>
        <end position="34"/>
    </location>
</feature>
<dbReference type="CDD" id="cd00067">
    <property type="entry name" value="GAL4"/>
    <property type="match status" value="1"/>
</dbReference>
<dbReference type="Gene3D" id="4.10.240.10">
    <property type="entry name" value="Zn(2)-C6 fungal-type DNA-binding domain"/>
    <property type="match status" value="1"/>
</dbReference>
<dbReference type="PANTHER" id="PTHR37534">
    <property type="entry name" value="TRANSCRIPTIONAL ACTIVATOR PROTEIN UGA3"/>
    <property type="match status" value="1"/>
</dbReference>
<feature type="compositionally biased region" description="Polar residues" evidence="3">
    <location>
        <begin position="76"/>
        <end position="88"/>
    </location>
</feature>
<keyword evidence="2" id="KW-0539">Nucleus</keyword>
<dbReference type="SUPFAM" id="SSF57701">
    <property type="entry name" value="Zn2/Cys6 DNA-binding domain"/>
    <property type="match status" value="1"/>
</dbReference>
<dbReference type="PROSITE" id="PS50048">
    <property type="entry name" value="ZN2_CY6_FUNGAL_2"/>
    <property type="match status" value="1"/>
</dbReference>
<dbReference type="InterPro" id="IPR036864">
    <property type="entry name" value="Zn2-C6_fun-type_DNA-bd_sf"/>
</dbReference>
<accession>A0ABR0T8Y1</accession>
<reference evidence="5 6" key="1">
    <citation type="submission" date="2023-11" db="EMBL/GenBank/DDBJ databases">
        <title>Draft genome sequence and annotation of the polyextremotolerant black yeast-like fungus Aureobasidium pullulans NRRL 62042.</title>
        <authorList>
            <person name="Dielentheis-Frenken M.R.E."/>
            <person name="Wibberg D."/>
            <person name="Blank L.M."/>
            <person name="Tiso T."/>
        </authorList>
    </citation>
    <scope>NUCLEOTIDE SEQUENCE [LARGE SCALE GENOMIC DNA]</scope>
    <source>
        <strain evidence="5 6">NRRL 62042</strain>
    </source>
</reference>
<dbReference type="InterPro" id="IPR001138">
    <property type="entry name" value="Zn2Cys6_DnaBD"/>
</dbReference>
<evidence type="ECO:0000259" key="4">
    <source>
        <dbReference type="PROSITE" id="PS50048"/>
    </source>
</evidence>
<gene>
    <name evidence="5" type="ORF">QM012_002985</name>
</gene>
<evidence type="ECO:0000256" key="2">
    <source>
        <dbReference type="ARBA" id="ARBA00023242"/>
    </source>
</evidence>
<keyword evidence="6" id="KW-1185">Reference proteome</keyword>
<organism evidence="5 6">
    <name type="scientific">Aureobasidium pullulans</name>
    <name type="common">Black yeast</name>
    <name type="synonym">Pullularia pullulans</name>
    <dbReference type="NCBI Taxonomy" id="5580"/>
    <lineage>
        <taxon>Eukaryota</taxon>
        <taxon>Fungi</taxon>
        <taxon>Dikarya</taxon>
        <taxon>Ascomycota</taxon>
        <taxon>Pezizomycotina</taxon>
        <taxon>Dothideomycetes</taxon>
        <taxon>Dothideomycetidae</taxon>
        <taxon>Dothideales</taxon>
        <taxon>Saccotheciaceae</taxon>
        <taxon>Aureobasidium</taxon>
    </lineage>
</organism>
<dbReference type="Pfam" id="PF00172">
    <property type="entry name" value="Zn_clus"/>
    <property type="match status" value="1"/>
</dbReference>
<dbReference type="PROSITE" id="PS00463">
    <property type="entry name" value="ZN2_CY6_FUNGAL_1"/>
    <property type="match status" value="1"/>
</dbReference>
<dbReference type="Pfam" id="PF11951">
    <property type="entry name" value="Fungal_trans_2"/>
    <property type="match status" value="2"/>
</dbReference>
<evidence type="ECO:0000313" key="5">
    <source>
        <dbReference type="EMBL" id="KAK6000902.1"/>
    </source>
</evidence>
<evidence type="ECO:0000313" key="6">
    <source>
        <dbReference type="Proteomes" id="UP001341245"/>
    </source>
</evidence>
<dbReference type="EMBL" id="JASGXD010000015">
    <property type="protein sequence ID" value="KAK6000902.1"/>
    <property type="molecule type" value="Genomic_DNA"/>
</dbReference>
<sequence>MPRDGCKECSRRRIKCDKGTPECAKCLKKGIACTGIGRQIRFVEGTISKGKRKGQTFHNARDIETRLSRHLEGASISRSLPETQTAASGQVAIAEPSSEPVNDFGGNNHDAENIDEDVEEIELVPRQRQAYQSANTLLDDSTTISFHINPGADLKLEFLKPGIQMLFNHFSQNIASIMVIFDTGFNGYRNFLLPMAYQDDLVQRAVSVVAAFHLSTRRPDLIPLAETGRAEIIKRLRADAFAKDSNKVFSTSTWATIILLLVGETVTGSRDFVHLYPMLTNLLSHNRLLETENSAERGFLLQQSRMFQLFTPPLLDWSQGCKTFEKDLDFYFDFIFSQTYPDDPRVFDNTVIFRAAIKQARNIYMRQALGDYQLGQLYADIEQLRQLVLPIQTDSPCMHTLPWVYFVAAASSKDQDHRNFFASRLAQVYEKTRMNSIIVALERLEQIWLLQPNGEWARNPSLVEPVLIL</sequence>
<feature type="region of interest" description="Disordered" evidence="3">
    <location>
        <begin position="73"/>
        <end position="109"/>
    </location>
</feature>